<dbReference type="Proteomes" id="UP000028725">
    <property type="component" value="Unassembled WGS sequence"/>
</dbReference>
<sequence>MRARRPARPPLMAAALAWAVACSSPVDQAGSTVPGKCQADAPSIATQKTDVLFVIDNSGSMSEEQLAIATELPAFVSELRQGGGVAQDFRVGVITTSVYRRSFIDNRDLYREYPEEAGHLRPVPTAAKEPSAERYIEGSDPELLPKFGRLVQQGTLGSGQETPFEAVRLAVASSLATTPLAQGGNGGFLRDGARLLVVVVTDEEDCSSTLRPPPVALTEDTSKDLCSEQAALLTSVDDYFQIFQGLKDGKGAAREVLWATIGPVALSDKRAGTVQESTPTGIVVRNVECPTSYGPGFRHRAMSERFDSQLRNLDSICKPSYRDTLVAIAELAAISQSIEVMNLPDPRLARVDVTRADGSVQTCSVAAGNLRYDPSGEDRPARIFFLGDCTRLPDDQAVEVKLFCAQ</sequence>
<dbReference type="OrthoDB" id="5479759at2"/>
<evidence type="ECO:0000313" key="2">
    <source>
        <dbReference type="EMBL" id="KFE70593.1"/>
    </source>
</evidence>
<dbReference type="InterPro" id="IPR036465">
    <property type="entry name" value="vWFA_dom_sf"/>
</dbReference>
<name>A0A085WSD0_9BACT</name>
<evidence type="ECO:0000256" key="1">
    <source>
        <dbReference type="SAM" id="SignalP"/>
    </source>
</evidence>
<organism evidence="2 3">
    <name type="scientific">Hyalangium minutum</name>
    <dbReference type="NCBI Taxonomy" id="394096"/>
    <lineage>
        <taxon>Bacteria</taxon>
        <taxon>Pseudomonadati</taxon>
        <taxon>Myxococcota</taxon>
        <taxon>Myxococcia</taxon>
        <taxon>Myxococcales</taxon>
        <taxon>Cystobacterineae</taxon>
        <taxon>Archangiaceae</taxon>
        <taxon>Hyalangium</taxon>
    </lineage>
</organism>
<dbReference type="Gene3D" id="3.40.50.410">
    <property type="entry name" value="von Willebrand factor, type A domain"/>
    <property type="match status" value="1"/>
</dbReference>
<reference evidence="2 3" key="1">
    <citation type="submission" date="2014-04" db="EMBL/GenBank/DDBJ databases">
        <title>Genome assembly of Hyalangium minutum DSM 14724.</title>
        <authorList>
            <person name="Sharma G."/>
            <person name="Subramanian S."/>
        </authorList>
    </citation>
    <scope>NUCLEOTIDE SEQUENCE [LARGE SCALE GENOMIC DNA]</scope>
    <source>
        <strain evidence="2 3">DSM 14724</strain>
    </source>
</reference>
<comment type="caution">
    <text evidence="2">The sequence shown here is derived from an EMBL/GenBank/DDBJ whole genome shotgun (WGS) entry which is preliminary data.</text>
</comment>
<proteinExistence type="predicted"/>
<keyword evidence="3" id="KW-1185">Reference proteome</keyword>
<dbReference type="RefSeq" id="WP_044185794.1">
    <property type="nucleotide sequence ID" value="NZ_JMCB01000003.1"/>
</dbReference>
<dbReference type="STRING" id="394096.DB31_5635"/>
<feature type="signal peptide" evidence="1">
    <location>
        <begin position="1"/>
        <end position="29"/>
    </location>
</feature>
<dbReference type="AlphaFoldDB" id="A0A085WSD0"/>
<accession>A0A085WSD0</accession>
<gene>
    <name evidence="2" type="ORF">DB31_5635</name>
</gene>
<keyword evidence="1" id="KW-0732">Signal</keyword>
<dbReference type="PATRIC" id="fig|394096.3.peg.2113"/>
<dbReference type="PROSITE" id="PS51257">
    <property type="entry name" value="PROKAR_LIPOPROTEIN"/>
    <property type="match status" value="1"/>
</dbReference>
<dbReference type="EMBL" id="JMCB01000003">
    <property type="protein sequence ID" value="KFE70593.1"/>
    <property type="molecule type" value="Genomic_DNA"/>
</dbReference>
<dbReference type="SUPFAM" id="SSF53300">
    <property type="entry name" value="vWA-like"/>
    <property type="match status" value="1"/>
</dbReference>
<protein>
    <submittedName>
        <fullName evidence="2">Putative lipoprotein</fullName>
    </submittedName>
</protein>
<evidence type="ECO:0000313" key="3">
    <source>
        <dbReference type="Proteomes" id="UP000028725"/>
    </source>
</evidence>
<keyword evidence="2" id="KW-0449">Lipoprotein</keyword>
<feature type="chain" id="PRO_5001800073" evidence="1">
    <location>
        <begin position="30"/>
        <end position="406"/>
    </location>
</feature>